<dbReference type="Gene3D" id="1.25.40.10">
    <property type="entry name" value="Tetratricopeptide repeat domain"/>
    <property type="match status" value="1"/>
</dbReference>
<keyword evidence="1" id="KW-0802">TPR repeat</keyword>
<evidence type="ECO:0000313" key="3">
    <source>
        <dbReference type="EMBL" id="KRN54540.1"/>
    </source>
</evidence>
<evidence type="ECO:0000256" key="1">
    <source>
        <dbReference type="PROSITE-ProRule" id="PRU00339"/>
    </source>
</evidence>
<dbReference type="AlphaFoldDB" id="A0A0R2HVZ8"/>
<protein>
    <recommendedName>
        <fullName evidence="2">Tetratrico peptide repeat group 5 domain-containing protein</fullName>
    </recommendedName>
</protein>
<accession>A0A0R2HVZ8</accession>
<feature type="domain" description="Tetratrico peptide repeat group 5" evidence="2">
    <location>
        <begin position="39"/>
        <end position="156"/>
    </location>
</feature>
<evidence type="ECO:0000259" key="2">
    <source>
        <dbReference type="Pfam" id="PF12688"/>
    </source>
</evidence>
<gene>
    <name evidence="3" type="ORF">IV74_GL002124</name>
</gene>
<feature type="repeat" description="TPR" evidence="1">
    <location>
        <begin position="72"/>
        <end position="105"/>
    </location>
</feature>
<dbReference type="InterPro" id="IPR011990">
    <property type="entry name" value="TPR-like_helical_dom_sf"/>
</dbReference>
<dbReference type="Pfam" id="PF12688">
    <property type="entry name" value="TPR_5"/>
    <property type="match status" value="1"/>
</dbReference>
<dbReference type="RefSeq" id="WP_034569223.1">
    <property type="nucleotide sequence ID" value="NZ_JQBS01000035.1"/>
</dbReference>
<name>A0A0R2HVZ8_CARDV</name>
<comment type="caution">
    <text evidence="3">The sequence shown here is derived from an EMBL/GenBank/DDBJ whole genome shotgun (WGS) entry which is preliminary data.</text>
</comment>
<sequence length="160" mass="18544">MKSKLLEAIILRENNQSKEALNILEKLLIDEPLNGPIYYQSAWCCDNLSLEKEAINYYQKAIKFGLNQTDLKEAYLGLGSTYRAIGEYILAKETFLKGIDCFPENNAYRVFLAMVYYNLGEYQKGMELLLQLLAMTSSDSDIQLYQKAITYYSTRLEDKW</sequence>
<dbReference type="GeneID" id="89589114"/>
<proteinExistence type="predicted"/>
<dbReference type="PROSITE" id="PS50005">
    <property type="entry name" value="TPR"/>
    <property type="match status" value="1"/>
</dbReference>
<dbReference type="SMART" id="SM00028">
    <property type="entry name" value="TPR"/>
    <property type="match status" value="3"/>
</dbReference>
<dbReference type="InterPro" id="IPR019734">
    <property type="entry name" value="TPR_rpt"/>
</dbReference>
<dbReference type="eggNOG" id="COG4783">
    <property type="taxonomic scope" value="Bacteria"/>
</dbReference>
<dbReference type="PATRIC" id="fig|1449336.4.peg.2161"/>
<dbReference type="EMBL" id="JQBS01000035">
    <property type="protein sequence ID" value="KRN54540.1"/>
    <property type="molecule type" value="Genomic_DNA"/>
</dbReference>
<dbReference type="InterPro" id="IPR041656">
    <property type="entry name" value="TPR_5"/>
</dbReference>
<evidence type="ECO:0000313" key="4">
    <source>
        <dbReference type="Proteomes" id="UP000051658"/>
    </source>
</evidence>
<keyword evidence="4" id="KW-1185">Reference proteome</keyword>
<dbReference type="SUPFAM" id="SSF48452">
    <property type="entry name" value="TPR-like"/>
    <property type="match status" value="1"/>
</dbReference>
<reference evidence="3 4" key="1">
    <citation type="journal article" date="2015" name="Genome Announc.">
        <title>Expanding the biotechnology potential of lactobacilli through comparative genomics of 213 strains and associated genera.</title>
        <authorList>
            <person name="Sun Z."/>
            <person name="Harris H.M."/>
            <person name="McCann A."/>
            <person name="Guo C."/>
            <person name="Argimon S."/>
            <person name="Zhang W."/>
            <person name="Yang X."/>
            <person name="Jeffery I.B."/>
            <person name="Cooney J.C."/>
            <person name="Kagawa T.F."/>
            <person name="Liu W."/>
            <person name="Song Y."/>
            <person name="Salvetti E."/>
            <person name="Wrobel A."/>
            <person name="Rasinkangas P."/>
            <person name="Parkhill J."/>
            <person name="Rea M.C."/>
            <person name="O'Sullivan O."/>
            <person name="Ritari J."/>
            <person name="Douillard F.P."/>
            <person name="Paul Ross R."/>
            <person name="Yang R."/>
            <person name="Briner A.E."/>
            <person name="Felis G.E."/>
            <person name="de Vos W.M."/>
            <person name="Barrangou R."/>
            <person name="Klaenhammer T.R."/>
            <person name="Caufield P.W."/>
            <person name="Cui Y."/>
            <person name="Zhang H."/>
            <person name="O'Toole P.W."/>
        </authorList>
    </citation>
    <scope>NUCLEOTIDE SEQUENCE [LARGE SCALE GENOMIC DNA]</scope>
    <source>
        <strain evidence="3 4">DSM 20623</strain>
    </source>
</reference>
<dbReference type="Proteomes" id="UP000051658">
    <property type="component" value="Unassembled WGS sequence"/>
</dbReference>
<organism evidence="3 4">
    <name type="scientific">Carnobacterium divergens DSM 20623</name>
    <dbReference type="NCBI Taxonomy" id="1449336"/>
    <lineage>
        <taxon>Bacteria</taxon>
        <taxon>Bacillati</taxon>
        <taxon>Bacillota</taxon>
        <taxon>Bacilli</taxon>
        <taxon>Lactobacillales</taxon>
        <taxon>Carnobacteriaceae</taxon>
        <taxon>Carnobacterium</taxon>
    </lineage>
</organism>